<feature type="compositionally biased region" description="Polar residues" evidence="1">
    <location>
        <begin position="33"/>
        <end position="44"/>
    </location>
</feature>
<feature type="region of interest" description="Disordered" evidence="1">
    <location>
        <begin position="1"/>
        <end position="48"/>
    </location>
</feature>
<dbReference type="Proteomes" id="UP001295469">
    <property type="component" value="Chromosome A03"/>
</dbReference>
<proteinExistence type="predicted"/>
<name>A0A816W8I2_BRANA</name>
<sequence length="81" mass="8855">MTSIPGTDIDGEDDAESRRDIPTEEAVGAESRNFGSKNVGPSSSRSKKQAVKKALFQLFAEKVRDHKGLESRWAVMELTCG</sequence>
<accession>A0A816W8I2</accession>
<organism evidence="2">
    <name type="scientific">Brassica napus</name>
    <name type="common">Rape</name>
    <dbReference type="NCBI Taxonomy" id="3708"/>
    <lineage>
        <taxon>Eukaryota</taxon>
        <taxon>Viridiplantae</taxon>
        <taxon>Streptophyta</taxon>
        <taxon>Embryophyta</taxon>
        <taxon>Tracheophyta</taxon>
        <taxon>Spermatophyta</taxon>
        <taxon>Magnoliopsida</taxon>
        <taxon>eudicotyledons</taxon>
        <taxon>Gunneridae</taxon>
        <taxon>Pentapetalae</taxon>
        <taxon>rosids</taxon>
        <taxon>malvids</taxon>
        <taxon>Brassicales</taxon>
        <taxon>Brassicaceae</taxon>
        <taxon>Brassiceae</taxon>
        <taxon>Brassica</taxon>
    </lineage>
</organism>
<gene>
    <name evidence="2" type="ORF">DARMORV10_A03P67900.1</name>
</gene>
<dbReference type="AlphaFoldDB" id="A0A816W8I2"/>
<dbReference type="EMBL" id="HG994357">
    <property type="protein sequence ID" value="CAF2134134.1"/>
    <property type="molecule type" value="Genomic_DNA"/>
</dbReference>
<evidence type="ECO:0000256" key="1">
    <source>
        <dbReference type="SAM" id="MobiDB-lite"/>
    </source>
</evidence>
<reference evidence="2" key="1">
    <citation type="submission" date="2021-01" db="EMBL/GenBank/DDBJ databases">
        <authorList>
            <consortium name="Genoscope - CEA"/>
            <person name="William W."/>
        </authorList>
    </citation>
    <scope>NUCLEOTIDE SEQUENCE</scope>
</reference>
<protein>
    <submittedName>
        <fullName evidence="2">(rape) hypothetical protein</fullName>
    </submittedName>
</protein>
<evidence type="ECO:0000313" key="2">
    <source>
        <dbReference type="EMBL" id="CAF2134134.1"/>
    </source>
</evidence>
<feature type="non-terminal residue" evidence="2">
    <location>
        <position position="81"/>
    </location>
</feature>